<evidence type="ECO:0000256" key="1">
    <source>
        <dbReference type="SAM" id="Phobius"/>
    </source>
</evidence>
<proteinExistence type="predicted"/>
<dbReference type="RefSeq" id="WP_126790621.1">
    <property type="nucleotide sequence ID" value="NZ_CP060720.1"/>
</dbReference>
<feature type="domain" description="DUF3899" evidence="2">
    <location>
        <begin position="37"/>
        <end position="111"/>
    </location>
</feature>
<sequence length="114" mass="13154">MTNKKKTAICLIGLFSIIPAITWLTKKEITLKYLSDNFFMFALFFLIVGGFILVLSSGFFDLFQKNMKHLIQLRKNNEPKEYVPFSQIFKKKPVFWFIIGVSLLVTSLILALIA</sequence>
<dbReference type="GeneID" id="95580034"/>
<evidence type="ECO:0000313" key="4">
    <source>
        <dbReference type="Proteomes" id="UP000288028"/>
    </source>
</evidence>
<protein>
    <recommendedName>
        <fullName evidence="2">DUF3899 domain-containing protein</fullName>
    </recommendedName>
</protein>
<feature type="transmembrane region" description="Helical" evidence="1">
    <location>
        <begin position="94"/>
        <end position="113"/>
    </location>
</feature>
<reference evidence="3 4" key="1">
    <citation type="submission" date="2017-05" db="EMBL/GenBank/DDBJ databases">
        <title>Vagococcus spp. assemblies.</title>
        <authorList>
            <person name="Gulvik C.A."/>
        </authorList>
    </citation>
    <scope>NUCLEOTIDE SEQUENCE [LARGE SCALE GENOMIC DNA]</scope>
    <source>
        <strain evidence="3 4">SS1714</strain>
    </source>
</reference>
<dbReference type="AlphaFoldDB" id="A0A430B8P5"/>
<dbReference type="InterPro" id="IPR025007">
    <property type="entry name" value="DUF3899"/>
</dbReference>
<gene>
    <name evidence="3" type="ORF">CBF28_00075</name>
</gene>
<dbReference type="Pfam" id="PF13038">
    <property type="entry name" value="DUF3899"/>
    <property type="match status" value="1"/>
</dbReference>
<name>A0A430B8P5_9ENTE</name>
<dbReference type="EMBL" id="NGKB01000001">
    <property type="protein sequence ID" value="RSU16618.1"/>
    <property type="molecule type" value="Genomic_DNA"/>
</dbReference>
<organism evidence="3 4">
    <name type="scientific">Vagococcus carniphilus</name>
    <dbReference type="NCBI Taxonomy" id="218144"/>
    <lineage>
        <taxon>Bacteria</taxon>
        <taxon>Bacillati</taxon>
        <taxon>Bacillota</taxon>
        <taxon>Bacilli</taxon>
        <taxon>Lactobacillales</taxon>
        <taxon>Enterococcaceae</taxon>
        <taxon>Vagococcus</taxon>
    </lineage>
</organism>
<keyword evidence="1" id="KW-1133">Transmembrane helix</keyword>
<feature type="transmembrane region" description="Helical" evidence="1">
    <location>
        <begin position="38"/>
        <end position="63"/>
    </location>
</feature>
<evidence type="ECO:0000313" key="3">
    <source>
        <dbReference type="EMBL" id="RSU16618.1"/>
    </source>
</evidence>
<dbReference type="Proteomes" id="UP000288028">
    <property type="component" value="Unassembled WGS sequence"/>
</dbReference>
<keyword evidence="1" id="KW-0472">Membrane</keyword>
<evidence type="ECO:0000259" key="2">
    <source>
        <dbReference type="Pfam" id="PF13038"/>
    </source>
</evidence>
<dbReference type="OrthoDB" id="2157555at2"/>
<keyword evidence="1" id="KW-0812">Transmembrane</keyword>
<accession>A0A430B8P5</accession>
<keyword evidence="4" id="KW-1185">Reference proteome</keyword>
<comment type="caution">
    <text evidence="3">The sequence shown here is derived from an EMBL/GenBank/DDBJ whole genome shotgun (WGS) entry which is preliminary data.</text>
</comment>